<dbReference type="EC" id="2.7.11.22" evidence="1"/>
<dbReference type="PANTHER" id="PTHR24056:SF171">
    <property type="entry name" value="CYCLIN-DEPENDENT KINASE 20"/>
    <property type="match status" value="1"/>
</dbReference>
<proteinExistence type="predicted"/>
<keyword evidence="3" id="KW-0808">Transferase</keyword>
<dbReference type="GO" id="GO:0005634">
    <property type="term" value="C:nucleus"/>
    <property type="evidence" value="ECO:0007669"/>
    <property type="project" value="TreeGrafter"/>
</dbReference>
<reference evidence="10" key="1">
    <citation type="submission" date="2021-03" db="EMBL/GenBank/DDBJ databases">
        <title>Draft genome sequence of rust myrtle Austropuccinia psidii MF-1, a brazilian biotype.</title>
        <authorList>
            <person name="Quecine M.C."/>
            <person name="Pachon D.M.R."/>
            <person name="Bonatelli M.L."/>
            <person name="Correr F.H."/>
            <person name="Franceschini L.M."/>
            <person name="Leite T.F."/>
            <person name="Margarido G.R.A."/>
            <person name="Almeida C.A."/>
            <person name="Ferrarezi J.A."/>
            <person name="Labate C.A."/>
        </authorList>
    </citation>
    <scope>NUCLEOTIDE SEQUENCE</scope>
    <source>
        <strain evidence="10">MF-1</strain>
    </source>
</reference>
<dbReference type="PANTHER" id="PTHR24056">
    <property type="entry name" value="CELL DIVISION PROTEIN KINASE"/>
    <property type="match status" value="1"/>
</dbReference>
<comment type="catalytic activity">
    <reaction evidence="8">
        <text>L-seryl-[protein] + ATP = O-phospho-L-seryl-[protein] + ADP + H(+)</text>
        <dbReference type="Rhea" id="RHEA:17989"/>
        <dbReference type="Rhea" id="RHEA-COMP:9863"/>
        <dbReference type="Rhea" id="RHEA-COMP:11604"/>
        <dbReference type="ChEBI" id="CHEBI:15378"/>
        <dbReference type="ChEBI" id="CHEBI:29999"/>
        <dbReference type="ChEBI" id="CHEBI:30616"/>
        <dbReference type="ChEBI" id="CHEBI:83421"/>
        <dbReference type="ChEBI" id="CHEBI:456216"/>
        <dbReference type="EC" id="2.7.11.22"/>
    </reaction>
</comment>
<comment type="caution">
    <text evidence="10">The sequence shown here is derived from an EMBL/GenBank/DDBJ whole genome shotgun (WGS) entry which is preliminary data.</text>
</comment>
<evidence type="ECO:0000313" key="11">
    <source>
        <dbReference type="Proteomes" id="UP000765509"/>
    </source>
</evidence>
<dbReference type="EMBL" id="AVOT02041238">
    <property type="protein sequence ID" value="MBW0536510.1"/>
    <property type="molecule type" value="Genomic_DNA"/>
</dbReference>
<dbReference type="AlphaFoldDB" id="A0A9Q3FFU0"/>
<protein>
    <recommendedName>
        <fullName evidence="1">cyclin-dependent kinase</fullName>
        <ecNumber evidence="1">2.7.11.22</ecNumber>
    </recommendedName>
</protein>
<dbReference type="OrthoDB" id="413582at2759"/>
<evidence type="ECO:0000256" key="7">
    <source>
        <dbReference type="ARBA" id="ARBA00047811"/>
    </source>
</evidence>
<comment type="catalytic activity">
    <reaction evidence="7">
        <text>L-threonyl-[protein] + ATP = O-phospho-L-threonyl-[protein] + ADP + H(+)</text>
        <dbReference type="Rhea" id="RHEA:46608"/>
        <dbReference type="Rhea" id="RHEA-COMP:11060"/>
        <dbReference type="Rhea" id="RHEA-COMP:11605"/>
        <dbReference type="ChEBI" id="CHEBI:15378"/>
        <dbReference type="ChEBI" id="CHEBI:30013"/>
        <dbReference type="ChEBI" id="CHEBI:30616"/>
        <dbReference type="ChEBI" id="CHEBI:61977"/>
        <dbReference type="ChEBI" id="CHEBI:456216"/>
        <dbReference type="EC" id="2.7.11.22"/>
    </reaction>
</comment>
<dbReference type="InterPro" id="IPR011009">
    <property type="entry name" value="Kinase-like_dom_sf"/>
</dbReference>
<dbReference type="Proteomes" id="UP000765509">
    <property type="component" value="Unassembled WGS sequence"/>
</dbReference>
<evidence type="ECO:0000256" key="1">
    <source>
        <dbReference type="ARBA" id="ARBA00012425"/>
    </source>
</evidence>
<evidence type="ECO:0000313" key="10">
    <source>
        <dbReference type="EMBL" id="MBW0536510.1"/>
    </source>
</evidence>
<organism evidence="10 11">
    <name type="scientific">Austropuccinia psidii MF-1</name>
    <dbReference type="NCBI Taxonomy" id="1389203"/>
    <lineage>
        <taxon>Eukaryota</taxon>
        <taxon>Fungi</taxon>
        <taxon>Dikarya</taxon>
        <taxon>Basidiomycota</taxon>
        <taxon>Pucciniomycotina</taxon>
        <taxon>Pucciniomycetes</taxon>
        <taxon>Pucciniales</taxon>
        <taxon>Sphaerophragmiaceae</taxon>
        <taxon>Austropuccinia</taxon>
    </lineage>
</organism>
<keyword evidence="11" id="KW-1185">Reference proteome</keyword>
<evidence type="ECO:0000256" key="6">
    <source>
        <dbReference type="ARBA" id="ARBA00022840"/>
    </source>
</evidence>
<evidence type="ECO:0000256" key="2">
    <source>
        <dbReference type="ARBA" id="ARBA00022527"/>
    </source>
</evidence>
<gene>
    <name evidence="10" type="ORF">O181_076225</name>
</gene>
<evidence type="ECO:0000256" key="3">
    <source>
        <dbReference type="ARBA" id="ARBA00022679"/>
    </source>
</evidence>
<evidence type="ECO:0000256" key="8">
    <source>
        <dbReference type="ARBA" id="ARBA00048367"/>
    </source>
</evidence>
<dbReference type="InterPro" id="IPR050108">
    <property type="entry name" value="CDK"/>
</dbReference>
<feature type="domain" description="Protein kinase" evidence="9">
    <location>
        <begin position="52"/>
        <end position="438"/>
    </location>
</feature>
<keyword evidence="5" id="KW-0418">Kinase</keyword>
<sequence>MEVVINSPTFQGSSHPTLKDADYPDPSTWIPFKPRLKSSNLDSLHSNWTNIFEIKINESSNHLKELIKKLNSSRNLNLSSNHLIIKIVNFNSVKDRFPHDPQSETNVLSKLDHQNIIPLLGHLDSPIHSNRCIFLPLYPVTLNYILDATNPSLIPSNFKHFQLFVQKVFRNITSGLAYLHSQSIAHRDLSPFNIVLSYDATAVLIDFGTAWDGNPSPDSNHLEFELGTACYRAPELLFGSRSYQPIGLDLWSLGVILAEFFRPFEPIHSYSSPLELSFSNHSAPARSDKIEDDQFSLYDNATSWYSTSFAQFGPSSDLLNQPQMIRKTLFDGNIGDIGLVGSIFKIRGTPNETTWPEARTLPDFSKLEFHQFEPQNLFDLLPFVKSSSSKESDAKLTNTKEDQGLEPANQVIDLIEKLLAYSSNKRLPASEVLKHPWLAQSKLDQAEESRLCAEIMSEWVQ</sequence>
<evidence type="ECO:0000259" key="9">
    <source>
        <dbReference type="PROSITE" id="PS50011"/>
    </source>
</evidence>
<dbReference type="SMART" id="SM00220">
    <property type="entry name" value="S_TKc"/>
    <property type="match status" value="1"/>
</dbReference>
<keyword evidence="6" id="KW-0067">ATP-binding</keyword>
<name>A0A9Q3FFU0_9BASI</name>
<evidence type="ECO:0000256" key="4">
    <source>
        <dbReference type="ARBA" id="ARBA00022741"/>
    </source>
</evidence>
<dbReference type="Pfam" id="PF00069">
    <property type="entry name" value="Pkinase"/>
    <property type="match status" value="1"/>
</dbReference>
<dbReference type="Gene3D" id="1.10.510.10">
    <property type="entry name" value="Transferase(Phosphotransferase) domain 1"/>
    <property type="match status" value="2"/>
</dbReference>
<dbReference type="PROSITE" id="PS50011">
    <property type="entry name" value="PROTEIN_KINASE_DOM"/>
    <property type="match status" value="1"/>
</dbReference>
<dbReference type="InterPro" id="IPR000719">
    <property type="entry name" value="Prot_kinase_dom"/>
</dbReference>
<dbReference type="SUPFAM" id="SSF56112">
    <property type="entry name" value="Protein kinase-like (PK-like)"/>
    <property type="match status" value="1"/>
</dbReference>
<keyword evidence="2" id="KW-0723">Serine/threonine-protein kinase</keyword>
<accession>A0A9Q3FFU0</accession>
<evidence type="ECO:0000256" key="5">
    <source>
        <dbReference type="ARBA" id="ARBA00022777"/>
    </source>
</evidence>
<dbReference type="GO" id="GO:0005524">
    <property type="term" value="F:ATP binding"/>
    <property type="evidence" value="ECO:0007669"/>
    <property type="project" value="UniProtKB-KW"/>
</dbReference>
<keyword evidence="4" id="KW-0547">Nucleotide-binding</keyword>
<dbReference type="GO" id="GO:0004693">
    <property type="term" value="F:cyclin-dependent protein serine/threonine kinase activity"/>
    <property type="evidence" value="ECO:0007669"/>
    <property type="project" value="UniProtKB-EC"/>
</dbReference>